<dbReference type="Proteomes" id="UP001161757">
    <property type="component" value="Unassembled WGS sequence"/>
</dbReference>
<proteinExistence type="predicted"/>
<protein>
    <submittedName>
        <fullName evidence="1">Uncharacterized protein</fullName>
    </submittedName>
</protein>
<accession>A0AAN6ISA6</accession>
<evidence type="ECO:0000313" key="2">
    <source>
        <dbReference type="Proteomes" id="UP001161757"/>
    </source>
</evidence>
<reference evidence="1" key="1">
    <citation type="submission" date="2023-01" db="EMBL/GenBank/DDBJ databases">
        <title>Exophiala dermititidis isolated from Cystic Fibrosis Patient.</title>
        <authorList>
            <person name="Kurbessoian T."/>
            <person name="Crocker A."/>
            <person name="Murante D."/>
            <person name="Hogan D.A."/>
            <person name="Stajich J.E."/>
        </authorList>
    </citation>
    <scope>NUCLEOTIDE SEQUENCE</scope>
    <source>
        <strain evidence="1">Ex8</strain>
    </source>
</reference>
<gene>
    <name evidence="1" type="ORF">HRR80_007380</name>
</gene>
<organism evidence="1 2">
    <name type="scientific">Exophiala dermatitidis</name>
    <name type="common">Black yeast-like fungus</name>
    <name type="synonym">Wangiella dermatitidis</name>
    <dbReference type="NCBI Taxonomy" id="5970"/>
    <lineage>
        <taxon>Eukaryota</taxon>
        <taxon>Fungi</taxon>
        <taxon>Dikarya</taxon>
        <taxon>Ascomycota</taxon>
        <taxon>Pezizomycotina</taxon>
        <taxon>Eurotiomycetes</taxon>
        <taxon>Chaetothyriomycetidae</taxon>
        <taxon>Chaetothyriales</taxon>
        <taxon>Herpotrichiellaceae</taxon>
        <taxon>Exophiala</taxon>
    </lineage>
</organism>
<evidence type="ECO:0000313" key="1">
    <source>
        <dbReference type="EMBL" id="KAJ8988755.1"/>
    </source>
</evidence>
<dbReference type="AlphaFoldDB" id="A0AAN6ISA6"/>
<dbReference type="EMBL" id="JAJGCB010000017">
    <property type="protein sequence ID" value="KAJ8988755.1"/>
    <property type="molecule type" value="Genomic_DNA"/>
</dbReference>
<comment type="caution">
    <text evidence="1">The sequence shown here is derived from an EMBL/GenBank/DDBJ whole genome shotgun (WGS) entry which is preliminary data.</text>
</comment>
<name>A0AAN6ISA6_EXODE</name>
<sequence length="215" mass="24067">MRMQTQMRSFVPSVTDRLIQPLRQIRLQLSQALEWCSSTYVSSRPKSRAFTSRGQGHVMIHSASGATPAATSPPKENNDPSSEYGAVYIFLPATPQHLRPENRPASRRVRRGLGLLRRGYGLLDSEATRDRGPLHDRNLSHSTHAVFLLQRPQWTKNYSESPSSTVLGMGPGSVRGPWNVNVVHSFFAAGNHITRTEKICIPKPSTNTDIRQEKQ</sequence>